<organism evidence="9 10">
    <name type="scientific">Penicillium brasilianum</name>
    <dbReference type="NCBI Taxonomy" id="104259"/>
    <lineage>
        <taxon>Eukaryota</taxon>
        <taxon>Fungi</taxon>
        <taxon>Dikarya</taxon>
        <taxon>Ascomycota</taxon>
        <taxon>Pezizomycotina</taxon>
        <taxon>Eurotiomycetes</taxon>
        <taxon>Eurotiomycetidae</taxon>
        <taxon>Eurotiales</taxon>
        <taxon>Aspergillaceae</taxon>
        <taxon>Penicillium</taxon>
    </lineage>
</organism>
<evidence type="ECO:0000313" key="9">
    <source>
        <dbReference type="EMBL" id="CEJ59761.1"/>
    </source>
</evidence>
<keyword evidence="10" id="KW-1185">Reference proteome</keyword>
<name>A0A0F7TV90_PENBI</name>
<comment type="similarity">
    <text evidence="2">Belongs to the major facilitator superfamily. TCR/Tet family.</text>
</comment>
<dbReference type="GO" id="GO:0005886">
    <property type="term" value="C:plasma membrane"/>
    <property type="evidence" value="ECO:0007669"/>
    <property type="project" value="TreeGrafter"/>
</dbReference>
<feature type="compositionally biased region" description="Basic and acidic residues" evidence="6">
    <location>
        <begin position="108"/>
        <end position="130"/>
    </location>
</feature>
<feature type="compositionally biased region" description="Basic and acidic residues" evidence="6">
    <location>
        <begin position="58"/>
        <end position="82"/>
    </location>
</feature>
<feature type="transmembrane region" description="Helical" evidence="7">
    <location>
        <begin position="191"/>
        <end position="214"/>
    </location>
</feature>
<feature type="transmembrane region" description="Helical" evidence="7">
    <location>
        <begin position="150"/>
        <end position="170"/>
    </location>
</feature>
<feature type="compositionally biased region" description="Basic and acidic residues" evidence="6">
    <location>
        <begin position="90"/>
        <end position="101"/>
    </location>
</feature>
<evidence type="ECO:0000256" key="4">
    <source>
        <dbReference type="ARBA" id="ARBA00022989"/>
    </source>
</evidence>
<evidence type="ECO:0000256" key="2">
    <source>
        <dbReference type="ARBA" id="ARBA00007520"/>
    </source>
</evidence>
<dbReference type="Proteomes" id="UP000042958">
    <property type="component" value="Unassembled WGS sequence"/>
</dbReference>
<dbReference type="FunFam" id="1.20.1250.20:FF:000196">
    <property type="entry name" value="MFS toxin efflux pump (AflT)"/>
    <property type="match status" value="1"/>
</dbReference>
<evidence type="ECO:0000256" key="1">
    <source>
        <dbReference type="ARBA" id="ARBA00004141"/>
    </source>
</evidence>
<feature type="domain" description="Major facilitator superfamily (MFS) profile" evidence="8">
    <location>
        <begin position="156"/>
        <end position="646"/>
    </location>
</feature>
<dbReference type="FunFam" id="1.20.1720.10:FF:000012">
    <property type="entry name" value="MFS toxin efflux pump (AflT)"/>
    <property type="match status" value="1"/>
</dbReference>
<feature type="region of interest" description="Disordered" evidence="6">
    <location>
        <begin position="14"/>
        <end position="142"/>
    </location>
</feature>
<dbReference type="PROSITE" id="PS50850">
    <property type="entry name" value="MFS"/>
    <property type="match status" value="1"/>
</dbReference>
<dbReference type="InterPro" id="IPR020846">
    <property type="entry name" value="MFS_dom"/>
</dbReference>
<keyword evidence="4 7" id="KW-1133">Transmembrane helix</keyword>
<feature type="transmembrane region" description="Helical" evidence="7">
    <location>
        <begin position="621"/>
        <end position="641"/>
    </location>
</feature>
<feature type="transmembrane region" description="Helical" evidence="7">
    <location>
        <begin position="309"/>
        <end position="331"/>
    </location>
</feature>
<proteinExistence type="inferred from homology"/>
<dbReference type="OrthoDB" id="10021397at2759"/>
<feature type="transmembrane region" description="Helical" evidence="7">
    <location>
        <begin position="250"/>
        <end position="271"/>
    </location>
</feature>
<dbReference type="InterPro" id="IPR036259">
    <property type="entry name" value="MFS_trans_sf"/>
</dbReference>
<accession>A0A0F7TV90</accession>
<dbReference type="GO" id="GO:0022857">
    <property type="term" value="F:transmembrane transporter activity"/>
    <property type="evidence" value="ECO:0007669"/>
    <property type="project" value="InterPro"/>
</dbReference>
<dbReference type="SUPFAM" id="SSF103473">
    <property type="entry name" value="MFS general substrate transporter"/>
    <property type="match status" value="1"/>
</dbReference>
<dbReference type="Gene3D" id="1.20.1250.20">
    <property type="entry name" value="MFS general substrate transporter like domains"/>
    <property type="match status" value="1"/>
</dbReference>
<reference evidence="10" key="1">
    <citation type="journal article" date="2015" name="Genome Announc.">
        <title>Draft genome sequence of the fungus Penicillium brasilianum MG11.</title>
        <authorList>
            <person name="Horn F."/>
            <person name="Linde J."/>
            <person name="Mattern D.J."/>
            <person name="Walther G."/>
            <person name="Guthke R."/>
            <person name="Brakhage A.A."/>
            <person name="Valiante V."/>
        </authorList>
    </citation>
    <scope>NUCLEOTIDE SEQUENCE [LARGE SCALE GENOMIC DNA]</scope>
    <source>
        <strain evidence="10">MG11</strain>
    </source>
</reference>
<feature type="transmembrane region" description="Helical" evidence="7">
    <location>
        <begin position="546"/>
        <end position="569"/>
    </location>
</feature>
<evidence type="ECO:0000259" key="8">
    <source>
        <dbReference type="PROSITE" id="PS50850"/>
    </source>
</evidence>
<feature type="transmembrane region" description="Helical" evidence="7">
    <location>
        <begin position="277"/>
        <end position="297"/>
    </location>
</feature>
<feature type="transmembrane region" description="Helical" evidence="7">
    <location>
        <begin position="351"/>
        <end position="369"/>
    </location>
</feature>
<feature type="transmembrane region" description="Helical" evidence="7">
    <location>
        <begin position="455"/>
        <end position="475"/>
    </location>
</feature>
<evidence type="ECO:0000256" key="6">
    <source>
        <dbReference type="SAM" id="MobiDB-lite"/>
    </source>
</evidence>
<feature type="compositionally biased region" description="Low complexity" evidence="6">
    <location>
        <begin position="38"/>
        <end position="48"/>
    </location>
</feature>
<feature type="transmembrane region" description="Helical" evidence="7">
    <location>
        <begin position="512"/>
        <end position="534"/>
    </location>
</feature>
<dbReference type="PANTHER" id="PTHR23501">
    <property type="entry name" value="MAJOR FACILITATOR SUPERFAMILY"/>
    <property type="match status" value="1"/>
</dbReference>
<keyword evidence="3 7" id="KW-0812">Transmembrane</keyword>
<feature type="transmembrane region" description="Helical" evidence="7">
    <location>
        <begin position="381"/>
        <end position="402"/>
    </location>
</feature>
<dbReference type="PANTHER" id="PTHR23501:SF199">
    <property type="entry name" value="MFS EFFLUX TRANSPORTER INPD-RELATED"/>
    <property type="match status" value="1"/>
</dbReference>
<feature type="transmembrane region" description="Helical" evidence="7">
    <location>
        <begin position="422"/>
        <end position="443"/>
    </location>
</feature>
<keyword evidence="5 7" id="KW-0472">Membrane</keyword>
<feature type="transmembrane region" description="Helical" evidence="7">
    <location>
        <begin position="220"/>
        <end position="238"/>
    </location>
</feature>
<comment type="subcellular location">
    <subcellularLocation>
        <location evidence="1">Membrane</location>
        <topology evidence="1">Multi-pass membrane protein</topology>
    </subcellularLocation>
</comment>
<evidence type="ECO:0000256" key="5">
    <source>
        <dbReference type="ARBA" id="ARBA00023136"/>
    </source>
</evidence>
<dbReference type="CDD" id="cd17502">
    <property type="entry name" value="MFS_Azr1_MDR_like"/>
    <property type="match status" value="1"/>
</dbReference>
<evidence type="ECO:0000313" key="10">
    <source>
        <dbReference type="Proteomes" id="UP000042958"/>
    </source>
</evidence>
<evidence type="ECO:0000256" key="7">
    <source>
        <dbReference type="SAM" id="Phobius"/>
    </source>
</evidence>
<dbReference type="AlphaFoldDB" id="A0A0F7TV90"/>
<protein>
    <recommendedName>
        <fullName evidence="8">Major facilitator superfamily (MFS) profile domain-containing protein</fullName>
    </recommendedName>
</protein>
<dbReference type="Pfam" id="PF07690">
    <property type="entry name" value="MFS_1"/>
    <property type="match status" value="1"/>
</dbReference>
<feature type="transmembrane region" description="Helical" evidence="7">
    <location>
        <begin position="481"/>
        <end position="500"/>
    </location>
</feature>
<dbReference type="Gene3D" id="1.20.1720.10">
    <property type="entry name" value="Multidrug resistance protein D"/>
    <property type="match status" value="1"/>
</dbReference>
<dbReference type="EMBL" id="CDHK01000007">
    <property type="protein sequence ID" value="CEJ59761.1"/>
    <property type="molecule type" value="Genomic_DNA"/>
</dbReference>
<gene>
    <name evidence="9" type="ORF">PMG11_08370</name>
</gene>
<sequence>MLSRLRANLPIMSTFFSSSSSPKDTGTELPADLNKGDTTTTASPTLATHNVLSSDTEALPKREKSPKPSSEKESTLVDESIRDSTAAENTNKETTQDHHLPEVVPNEDSNKESVVKNDTEKEPTKEEDKISSNGDAENTVKEPEPEYPTVFRLFLITIALCLCVFCVALDNTIIATAIPKITDQFSSLDDVGWYGSAYLLTTCSVTLMFGKLYTFYSIKWIYLIALSLFELGSLVCAVTPNSVGLICGRAIAGLGSAGLFSGSILIITQSVPLVKRPIYTGLIGGMYGIASVAGPLMGGAFTDRLTWRWCFYINLPIGAVTFFFILCFFKSSKALKDTKGWKEQLAEIDLLGSFFFLPAIISLLLALQWGGTKYPWSDGRIIALFVVFGVLILIFIGVQWKGQDRATVPPRLIKNRNVWGSAWYALAIGAAYFILVYYLPIWFQAIKGASAVKSGIMNLPMIIGVVLVSILAGGLVTACGYYTPLMIASSIILTIGAGLLSTLEVNSGHSKWIGYQALFGIGLGLGMQAPMIVAQTALSASDVPSGTAIVMFAQTLGGSIFISVAQNIFQNQLLTNIRADAPTANAAQLVAAGATMLRTVVSGPVLERVLEAYNDAITQTFYVAVAMGALSLIGPIFVEWLSVKGKKVEMAAV</sequence>
<evidence type="ECO:0000256" key="3">
    <source>
        <dbReference type="ARBA" id="ARBA00022692"/>
    </source>
</evidence>
<dbReference type="InterPro" id="IPR011701">
    <property type="entry name" value="MFS"/>
</dbReference>